<name>A0AAW0MTV8_9GOBI</name>
<evidence type="ECO:0000313" key="3">
    <source>
        <dbReference type="Proteomes" id="UP001460270"/>
    </source>
</evidence>
<reference evidence="3" key="1">
    <citation type="submission" date="2024-04" db="EMBL/GenBank/DDBJ databases">
        <title>Salinicola lusitanus LLJ914,a marine bacterium isolated from the Okinawa Trough.</title>
        <authorList>
            <person name="Li J."/>
        </authorList>
    </citation>
    <scope>NUCLEOTIDE SEQUENCE [LARGE SCALE GENOMIC DNA]</scope>
</reference>
<protein>
    <recommendedName>
        <fullName evidence="4">Ribosomal protein L15</fullName>
    </recommendedName>
</protein>
<proteinExistence type="predicted"/>
<accession>A0AAW0MTV8</accession>
<dbReference type="AlphaFoldDB" id="A0AAW0MTV8"/>
<organism evidence="2 3">
    <name type="scientific">Mugilogobius chulae</name>
    <name type="common">yellowstripe goby</name>
    <dbReference type="NCBI Taxonomy" id="88201"/>
    <lineage>
        <taxon>Eukaryota</taxon>
        <taxon>Metazoa</taxon>
        <taxon>Chordata</taxon>
        <taxon>Craniata</taxon>
        <taxon>Vertebrata</taxon>
        <taxon>Euteleostomi</taxon>
        <taxon>Actinopterygii</taxon>
        <taxon>Neopterygii</taxon>
        <taxon>Teleostei</taxon>
        <taxon>Neoteleostei</taxon>
        <taxon>Acanthomorphata</taxon>
        <taxon>Gobiaria</taxon>
        <taxon>Gobiiformes</taxon>
        <taxon>Gobioidei</taxon>
        <taxon>Gobiidae</taxon>
        <taxon>Gobionellinae</taxon>
        <taxon>Mugilogobius</taxon>
    </lineage>
</organism>
<sequence>MPHRAHPQETLSLWFVRDSLSKVVLYGTWSTAQKRASRPNVYKGSIGKYLPPGKRAKGKKPRGLGPEGCARRQSSMPEGSL</sequence>
<feature type="compositionally biased region" description="Polar residues" evidence="1">
    <location>
        <begin position="72"/>
        <end position="81"/>
    </location>
</feature>
<evidence type="ECO:0000313" key="2">
    <source>
        <dbReference type="EMBL" id="KAK7884026.1"/>
    </source>
</evidence>
<comment type="caution">
    <text evidence="2">The sequence shown here is derived from an EMBL/GenBank/DDBJ whole genome shotgun (WGS) entry which is preliminary data.</text>
</comment>
<feature type="region of interest" description="Disordered" evidence="1">
    <location>
        <begin position="43"/>
        <end position="81"/>
    </location>
</feature>
<dbReference type="EMBL" id="JBBPFD010000020">
    <property type="protein sequence ID" value="KAK7884026.1"/>
    <property type="molecule type" value="Genomic_DNA"/>
</dbReference>
<evidence type="ECO:0008006" key="4">
    <source>
        <dbReference type="Google" id="ProtNLM"/>
    </source>
</evidence>
<dbReference type="Proteomes" id="UP001460270">
    <property type="component" value="Unassembled WGS sequence"/>
</dbReference>
<gene>
    <name evidence="2" type="ORF">WMY93_027149</name>
</gene>
<keyword evidence="3" id="KW-1185">Reference proteome</keyword>
<evidence type="ECO:0000256" key="1">
    <source>
        <dbReference type="SAM" id="MobiDB-lite"/>
    </source>
</evidence>